<dbReference type="InterPro" id="IPR002637">
    <property type="entry name" value="RdgB/HAM1"/>
</dbReference>
<dbReference type="EC" id="3.6.1.66" evidence="7"/>
<feature type="binding site" evidence="7">
    <location>
        <begin position="37"/>
        <end position="42"/>
    </location>
    <ligand>
        <name>substrate</name>
    </ligand>
</feature>
<dbReference type="PANTHER" id="PTHR11067">
    <property type="entry name" value="INOSINE TRIPHOSPHATE PYROPHOSPHATASE/HAM1 PROTEIN"/>
    <property type="match status" value="1"/>
</dbReference>
<comment type="caution">
    <text evidence="9">The sequence shown here is derived from an EMBL/GenBank/DDBJ whole genome shotgun (WGS) entry which is preliminary data.</text>
</comment>
<evidence type="ECO:0000256" key="1">
    <source>
        <dbReference type="ARBA" id="ARBA00008023"/>
    </source>
</evidence>
<dbReference type="PANTHER" id="PTHR11067:SF9">
    <property type="entry name" value="INOSINE TRIPHOSPHATE PYROPHOSPHATASE"/>
    <property type="match status" value="1"/>
</dbReference>
<gene>
    <name evidence="9" type="primary">rdgB</name>
    <name evidence="9" type="ORF">GCM10025760_38010</name>
</gene>
<dbReference type="InterPro" id="IPR020922">
    <property type="entry name" value="dITP/XTP_pyrophosphatase"/>
</dbReference>
<evidence type="ECO:0000256" key="5">
    <source>
        <dbReference type="ARBA" id="ARBA00022842"/>
    </source>
</evidence>
<keyword evidence="2 7" id="KW-0479">Metal-binding</keyword>
<evidence type="ECO:0000256" key="4">
    <source>
        <dbReference type="ARBA" id="ARBA00022801"/>
    </source>
</evidence>
<comment type="function">
    <text evidence="7">Pyrophosphatase that catalyzes the hydrolysis of nucleoside triphosphates to their monophosphate derivatives, with a high preference for the non-canonical purine nucleotides XTP (xanthosine triphosphate), dITP (deoxyinosine triphosphate) and ITP. Seems to function as a house-cleaning enzyme that removes non-canonical purine nucleotides from the nucleotide pool, thus preventing their incorporation into DNA/RNA and avoiding chromosomal lesions.</text>
</comment>
<dbReference type="Proteomes" id="UP001501407">
    <property type="component" value="Unassembled WGS sequence"/>
</dbReference>
<dbReference type="HAMAP" id="MF_01405">
    <property type="entry name" value="Non_canon_purine_NTPase"/>
    <property type="match status" value="1"/>
</dbReference>
<comment type="catalytic activity">
    <reaction evidence="7">
        <text>ITP + H2O = IMP + diphosphate + H(+)</text>
        <dbReference type="Rhea" id="RHEA:29399"/>
        <dbReference type="ChEBI" id="CHEBI:15377"/>
        <dbReference type="ChEBI" id="CHEBI:15378"/>
        <dbReference type="ChEBI" id="CHEBI:33019"/>
        <dbReference type="ChEBI" id="CHEBI:58053"/>
        <dbReference type="ChEBI" id="CHEBI:61402"/>
        <dbReference type="EC" id="3.6.1.66"/>
    </reaction>
</comment>
<keyword evidence="10" id="KW-1185">Reference proteome</keyword>
<accession>A0ABP9MU19</accession>
<reference evidence="10" key="1">
    <citation type="journal article" date="2019" name="Int. J. Syst. Evol. Microbiol.">
        <title>The Global Catalogue of Microorganisms (GCM) 10K type strain sequencing project: providing services to taxonomists for standard genome sequencing and annotation.</title>
        <authorList>
            <consortium name="The Broad Institute Genomics Platform"/>
            <consortium name="The Broad Institute Genome Sequencing Center for Infectious Disease"/>
            <person name="Wu L."/>
            <person name="Ma J."/>
        </authorList>
    </citation>
    <scope>NUCLEOTIDE SEQUENCE [LARGE SCALE GENOMIC DNA]</scope>
    <source>
        <strain evidence="10">JCM 18959</strain>
    </source>
</reference>
<dbReference type="Gene3D" id="3.90.950.10">
    <property type="match status" value="1"/>
</dbReference>
<evidence type="ECO:0000256" key="8">
    <source>
        <dbReference type="RuleBase" id="RU003781"/>
    </source>
</evidence>
<feature type="binding site" evidence="7">
    <location>
        <position position="209"/>
    </location>
    <ligand>
        <name>substrate</name>
    </ligand>
</feature>
<sequence>MTAHPDDMAEAIAEAEAQTAVAGSDVGGPVNQIVLATHNRHKVEEFQAIVAATRPDLVVVAYHGPEPVEDGVTFAENALIKARAAAQHTGLPALADDSGICVDVLGGAPGVFSAYWAGHAKDAAANLNLLLDQLSDIRDPHRTAQFVSTIAFVVPGEASREGVVEGVWPGRLASAAAGEGGFGYDPIFIPDGQQADAERTVGEWTALEKNAASHRARAFEALAPLLAEL</sequence>
<keyword evidence="4 7" id="KW-0378">Hydrolase</keyword>
<dbReference type="Pfam" id="PF01725">
    <property type="entry name" value="Ham1p_like"/>
    <property type="match status" value="1"/>
</dbReference>
<dbReference type="InterPro" id="IPR029001">
    <property type="entry name" value="ITPase-like_fam"/>
</dbReference>
<evidence type="ECO:0000256" key="7">
    <source>
        <dbReference type="HAMAP-Rule" id="MF_01405"/>
    </source>
</evidence>
<dbReference type="NCBIfam" id="TIGR00042">
    <property type="entry name" value="RdgB/HAM1 family non-canonical purine NTP pyrophosphatase"/>
    <property type="match status" value="1"/>
</dbReference>
<feature type="binding site" evidence="7">
    <location>
        <position position="97"/>
    </location>
    <ligand>
        <name>Mg(2+)</name>
        <dbReference type="ChEBI" id="CHEBI:18420"/>
    </ligand>
</feature>
<evidence type="ECO:0000256" key="2">
    <source>
        <dbReference type="ARBA" id="ARBA00022723"/>
    </source>
</evidence>
<feature type="active site" description="Proton acceptor" evidence="7">
    <location>
        <position position="97"/>
    </location>
</feature>
<feature type="binding site" evidence="7">
    <location>
        <begin position="182"/>
        <end position="185"/>
    </location>
    <ligand>
        <name>substrate</name>
    </ligand>
</feature>
<comment type="catalytic activity">
    <reaction evidence="7">
        <text>dITP + H2O = dIMP + diphosphate + H(+)</text>
        <dbReference type="Rhea" id="RHEA:28342"/>
        <dbReference type="ChEBI" id="CHEBI:15377"/>
        <dbReference type="ChEBI" id="CHEBI:15378"/>
        <dbReference type="ChEBI" id="CHEBI:33019"/>
        <dbReference type="ChEBI" id="CHEBI:61194"/>
        <dbReference type="ChEBI" id="CHEBI:61382"/>
        <dbReference type="EC" id="3.6.1.66"/>
    </reaction>
</comment>
<dbReference type="SUPFAM" id="SSF52972">
    <property type="entry name" value="ITPase-like"/>
    <property type="match status" value="1"/>
</dbReference>
<evidence type="ECO:0000256" key="6">
    <source>
        <dbReference type="ARBA" id="ARBA00023080"/>
    </source>
</evidence>
<dbReference type="CDD" id="cd00515">
    <property type="entry name" value="HAM1"/>
    <property type="match status" value="1"/>
</dbReference>
<feature type="binding site" evidence="7">
    <location>
        <position position="98"/>
    </location>
    <ligand>
        <name>substrate</name>
    </ligand>
</feature>
<protein>
    <recommendedName>
        <fullName evidence="7">dITP/XTP pyrophosphatase</fullName>
        <ecNumber evidence="7">3.6.1.66</ecNumber>
    </recommendedName>
    <alternativeName>
        <fullName evidence="7">Non-canonical purine NTP pyrophosphatase</fullName>
    </alternativeName>
    <alternativeName>
        <fullName evidence="7">Non-standard purine NTP pyrophosphatase</fullName>
    </alternativeName>
    <alternativeName>
        <fullName evidence="7">Nucleoside-triphosphate diphosphatase</fullName>
    </alternativeName>
    <alternativeName>
        <fullName evidence="7">Nucleoside-triphosphate pyrophosphatase</fullName>
        <shortName evidence="7">NTPase</shortName>
    </alternativeName>
</protein>
<organism evidence="9 10">
    <name type="scientific">Microbacterium yannicii</name>
    <dbReference type="NCBI Taxonomy" id="671622"/>
    <lineage>
        <taxon>Bacteria</taxon>
        <taxon>Bacillati</taxon>
        <taxon>Actinomycetota</taxon>
        <taxon>Actinomycetes</taxon>
        <taxon>Micrococcales</taxon>
        <taxon>Microbacteriaceae</taxon>
        <taxon>Microbacterium</taxon>
    </lineage>
</organism>
<proteinExistence type="inferred from homology"/>
<feature type="binding site" evidence="7">
    <location>
        <begin position="214"/>
        <end position="215"/>
    </location>
    <ligand>
        <name>substrate</name>
    </ligand>
</feature>
<keyword evidence="3 7" id="KW-0547">Nucleotide-binding</keyword>
<name>A0ABP9MU19_9MICO</name>
<comment type="similarity">
    <text evidence="1 7 8">Belongs to the HAM1 NTPase family.</text>
</comment>
<dbReference type="EMBL" id="BAABKZ010000005">
    <property type="protein sequence ID" value="GAA5100522.1"/>
    <property type="molecule type" value="Genomic_DNA"/>
</dbReference>
<keyword evidence="5 7" id="KW-0460">Magnesium</keyword>
<keyword evidence="6 7" id="KW-0546">Nucleotide metabolism</keyword>
<comment type="subunit">
    <text evidence="7">Homodimer.</text>
</comment>
<comment type="catalytic activity">
    <reaction evidence="7">
        <text>XTP + H2O = XMP + diphosphate + H(+)</text>
        <dbReference type="Rhea" id="RHEA:28610"/>
        <dbReference type="ChEBI" id="CHEBI:15377"/>
        <dbReference type="ChEBI" id="CHEBI:15378"/>
        <dbReference type="ChEBI" id="CHEBI:33019"/>
        <dbReference type="ChEBI" id="CHEBI:57464"/>
        <dbReference type="ChEBI" id="CHEBI:61314"/>
        <dbReference type="EC" id="3.6.1.66"/>
    </reaction>
</comment>
<evidence type="ECO:0000256" key="3">
    <source>
        <dbReference type="ARBA" id="ARBA00022741"/>
    </source>
</evidence>
<evidence type="ECO:0000313" key="9">
    <source>
        <dbReference type="EMBL" id="GAA5100522.1"/>
    </source>
</evidence>
<evidence type="ECO:0000313" key="10">
    <source>
        <dbReference type="Proteomes" id="UP001501407"/>
    </source>
</evidence>
<comment type="cofactor">
    <cofactor evidence="7">
        <name>Mg(2+)</name>
        <dbReference type="ChEBI" id="CHEBI:18420"/>
    </cofactor>
    <text evidence="7">Binds 1 Mg(2+) ion per subunit.</text>
</comment>
<comment type="caution">
    <text evidence="7">Lacks conserved residue(s) required for the propagation of feature annotation.</text>
</comment>